<keyword evidence="2 5" id="KW-0812">Transmembrane</keyword>
<feature type="transmembrane region" description="Helical" evidence="5">
    <location>
        <begin position="63"/>
        <end position="80"/>
    </location>
</feature>
<proteinExistence type="predicted"/>
<feature type="transmembrane region" description="Helical" evidence="5">
    <location>
        <begin position="114"/>
        <end position="131"/>
    </location>
</feature>
<evidence type="ECO:0000256" key="4">
    <source>
        <dbReference type="ARBA" id="ARBA00023136"/>
    </source>
</evidence>
<feature type="domain" description="SLC26A/SulP transporter" evidence="6">
    <location>
        <begin position="36"/>
        <end position="386"/>
    </location>
</feature>
<comment type="subcellular location">
    <subcellularLocation>
        <location evidence="1">Membrane</location>
        <topology evidence="1">Multi-pass membrane protein</topology>
    </subcellularLocation>
</comment>
<evidence type="ECO:0000259" key="6">
    <source>
        <dbReference type="Pfam" id="PF00916"/>
    </source>
</evidence>
<feature type="transmembrane region" description="Helical" evidence="5">
    <location>
        <begin position="348"/>
        <end position="368"/>
    </location>
</feature>
<feature type="transmembrane region" description="Helical" evidence="5">
    <location>
        <begin position="311"/>
        <end position="336"/>
    </location>
</feature>
<dbReference type="AlphaFoldDB" id="A0AA36NDH9"/>
<evidence type="ECO:0000313" key="8">
    <source>
        <dbReference type="Proteomes" id="UP001178507"/>
    </source>
</evidence>
<dbReference type="InterPro" id="IPR011547">
    <property type="entry name" value="SLC26A/SulP_dom"/>
</dbReference>
<evidence type="ECO:0000256" key="3">
    <source>
        <dbReference type="ARBA" id="ARBA00022989"/>
    </source>
</evidence>
<evidence type="ECO:0000256" key="1">
    <source>
        <dbReference type="ARBA" id="ARBA00004141"/>
    </source>
</evidence>
<dbReference type="GO" id="GO:0016020">
    <property type="term" value="C:membrane"/>
    <property type="evidence" value="ECO:0007669"/>
    <property type="project" value="UniProtKB-SubCell"/>
</dbReference>
<dbReference type="Pfam" id="PF00916">
    <property type="entry name" value="Sulfate_transp"/>
    <property type="match status" value="1"/>
</dbReference>
<feature type="transmembrane region" description="Helical" evidence="5">
    <location>
        <begin position="138"/>
        <end position="159"/>
    </location>
</feature>
<comment type="caution">
    <text evidence="7">The sequence shown here is derived from an EMBL/GenBank/DDBJ whole genome shotgun (WGS) entry which is preliminary data.</text>
</comment>
<feature type="transmembrane region" description="Helical" evidence="5">
    <location>
        <begin position="203"/>
        <end position="224"/>
    </location>
</feature>
<dbReference type="EMBL" id="CAUJNA010003723">
    <property type="protein sequence ID" value="CAJ1408500.1"/>
    <property type="molecule type" value="Genomic_DNA"/>
</dbReference>
<keyword evidence="3 5" id="KW-1133">Transmembrane helix</keyword>
<evidence type="ECO:0000256" key="2">
    <source>
        <dbReference type="ARBA" id="ARBA00022692"/>
    </source>
</evidence>
<keyword evidence="4 5" id="KW-0472">Membrane</keyword>
<evidence type="ECO:0000313" key="7">
    <source>
        <dbReference type="EMBL" id="CAJ1408500.1"/>
    </source>
</evidence>
<name>A0AA36NDH9_9DINO</name>
<dbReference type="Proteomes" id="UP001178507">
    <property type="component" value="Unassembled WGS sequence"/>
</dbReference>
<evidence type="ECO:0000256" key="5">
    <source>
        <dbReference type="SAM" id="Phobius"/>
    </source>
</evidence>
<accession>A0AA36NDH9</accession>
<keyword evidence="8" id="KW-1185">Reference proteome</keyword>
<dbReference type="PANTHER" id="PTHR43310">
    <property type="entry name" value="SULFATE TRANSPORTER YBAR-RELATED"/>
    <property type="match status" value="1"/>
</dbReference>
<feature type="transmembrane region" description="Helical" evidence="5">
    <location>
        <begin position="422"/>
        <end position="455"/>
    </location>
</feature>
<sequence>MGSTFSVPIELQLQQQAFRLAAPAQGVTTEYVIREVLLGVTICFAQIPESVAFAFMANIKPPIALHAAWIVGFICSAFGGRPGMVNGATGAFAAIVGTFIPPAGTGNNGPGVELLFPSVMLAGLLMMVVSVTKLSRFITLLPSPVMLGFCNGLAIVIGNAQLHPFTNPETHHWKEGAEMIWMLVICFSSMAVMEFLPKIPLKVFKVIPSSLLAIITAIVIEFAIVRNTGSRTDTIRDVSEFTVETAFPIPFFVSTDDAVSYELGNILTGSGISQIIVQGIFLCLVGSIESLMTAEVVESFTKEPGDGDRTVLAMGVGNVISGFLGGMGGNAMIGLSTVNCLNGGKGRLGPCVTAVGIMACVMGAYPLLNFIPVAALAGIMLVVVLHTFKWFTIPMVLAALLPKFLREKLSLQRKVPRVDAIVIIVVTILCKWPAGTNIAIAVGVGVAICSMSYAWNSADTLRGLQMCAGGPVQGCP</sequence>
<protein>
    <recommendedName>
        <fullName evidence="6">SLC26A/SulP transporter domain-containing protein</fullName>
    </recommendedName>
</protein>
<dbReference type="PANTHER" id="PTHR43310:SF1">
    <property type="entry name" value="SULFATE TRANSPORTER YBAR-RELATED"/>
    <property type="match status" value="1"/>
</dbReference>
<organism evidence="7 8">
    <name type="scientific">Effrenium voratum</name>
    <dbReference type="NCBI Taxonomy" id="2562239"/>
    <lineage>
        <taxon>Eukaryota</taxon>
        <taxon>Sar</taxon>
        <taxon>Alveolata</taxon>
        <taxon>Dinophyceae</taxon>
        <taxon>Suessiales</taxon>
        <taxon>Symbiodiniaceae</taxon>
        <taxon>Effrenium</taxon>
    </lineage>
</organism>
<reference evidence="7" key="1">
    <citation type="submission" date="2023-08" db="EMBL/GenBank/DDBJ databases">
        <authorList>
            <person name="Chen Y."/>
            <person name="Shah S."/>
            <person name="Dougan E. K."/>
            <person name="Thang M."/>
            <person name="Chan C."/>
        </authorList>
    </citation>
    <scope>NUCLEOTIDE SEQUENCE</scope>
</reference>
<feature type="transmembrane region" description="Helical" evidence="5">
    <location>
        <begin position="374"/>
        <end position="401"/>
    </location>
</feature>
<dbReference type="InterPro" id="IPR052706">
    <property type="entry name" value="Membrane-Transporter-like"/>
</dbReference>
<gene>
    <name evidence="7" type="ORF">EVOR1521_LOCUS29897</name>
</gene>
<feature type="transmembrane region" description="Helical" evidence="5">
    <location>
        <begin position="179"/>
        <end position="196"/>
    </location>
</feature>